<accession>A0ABU4RPR2</accession>
<name>A0ABU4RPR2_9HYPH</name>
<protein>
    <submittedName>
        <fullName evidence="1">Uncharacterized protein</fullName>
    </submittedName>
</protein>
<sequence length="69" mass="7666">MSFLVVLCGFSFATAGRSQPGAEVWVRIDSVAPIMMHAWQRFTLFSCSQETRPGYRLDGAASLDDYLGF</sequence>
<proteinExistence type="predicted"/>
<organism evidence="1 2">
    <name type="scientific">Terrihabitans rhizophilus</name>
    <dbReference type="NCBI Taxonomy" id="3092662"/>
    <lineage>
        <taxon>Bacteria</taxon>
        <taxon>Pseudomonadati</taxon>
        <taxon>Pseudomonadota</taxon>
        <taxon>Alphaproteobacteria</taxon>
        <taxon>Hyphomicrobiales</taxon>
        <taxon>Terrihabitans</taxon>
    </lineage>
</organism>
<reference evidence="1 2" key="1">
    <citation type="submission" date="2023-11" db="EMBL/GenBank/DDBJ databases">
        <authorList>
            <person name="Bao R."/>
        </authorList>
    </citation>
    <scope>NUCLEOTIDE SEQUENCE [LARGE SCALE GENOMIC DNA]</scope>
    <source>
        <strain evidence="1 2">PJ23</strain>
    </source>
</reference>
<evidence type="ECO:0000313" key="2">
    <source>
        <dbReference type="Proteomes" id="UP001274321"/>
    </source>
</evidence>
<comment type="caution">
    <text evidence="1">The sequence shown here is derived from an EMBL/GenBank/DDBJ whole genome shotgun (WGS) entry which is preliminary data.</text>
</comment>
<dbReference type="RefSeq" id="WP_319845039.1">
    <property type="nucleotide sequence ID" value="NZ_JAXAFJ010000007.1"/>
</dbReference>
<evidence type="ECO:0000313" key="1">
    <source>
        <dbReference type="EMBL" id="MDX6806828.1"/>
    </source>
</evidence>
<dbReference type="Proteomes" id="UP001274321">
    <property type="component" value="Unassembled WGS sequence"/>
</dbReference>
<gene>
    <name evidence="1" type="ORF">SCD90_12205</name>
</gene>
<keyword evidence="2" id="KW-1185">Reference proteome</keyword>
<dbReference type="EMBL" id="JAXAFJ010000007">
    <property type="protein sequence ID" value="MDX6806828.1"/>
    <property type="molecule type" value="Genomic_DNA"/>
</dbReference>